<evidence type="ECO:0000313" key="4">
    <source>
        <dbReference type="Proteomes" id="UP000194151"/>
    </source>
</evidence>
<dbReference type="SMART" id="SM00347">
    <property type="entry name" value="HTH_MARR"/>
    <property type="match status" value="1"/>
</dbReference>
<dbReference type="OrthoDB" id="4549026at2"/>
<accession>A0A1W6YKV3</accession>
<dbReference type="PANTHER" id="PTHR33164">
    <property type="entry name" value="TRANSCRIPTIONAL REGULATOR, MARR FAMILY"/>
    <property type="match status" value="1"/>
</dbReference>
<protein>
    <submittedName>
        <fullName evidence="3">MarR family transcriptional regulator</fullName>
    </submittedName>
</protein>
<dbReference type="Pfam" id="PF01047">
    <property type="entry name" value="MarR"/>
    <property type="match status" value="1"/>
</dbReference>
<sequence>MADADIRPKAAARRRGRSTASQALDGPDDTIFAPAKQVLWARPGYLVRRLNQIHYAMFFEECRTQNITPVQYGVLTALSLSPWMDQTALGMELGLDRTTTADVIKRLQERGLVQRRINPNDKRSRQAVITEEGLRIMGLLQAGMARAQQRLLEPLSPRNQQLFMKLLSTLVEANNQYGRAQLRAF</sequence>
<dbReference type="AlphaFoldDB" id="A0A1W6YKV3"/>
<reference evidence="3 4" key="1">
    <citation type="submission" date="2017-05" db="EMBL/GenBank/DDBJ databases">
        <title>Complete and WGS of Bordetella genogroups.</title>
        <authorList>
            <person name="Spilker T."/>
            <person name="LiPuma J."/>
        </authorList>
    </citation>
    <scope>NUCLEOTIDE SEQUENCE [LARGE SCALE GENOMIC DNA]</scope>
    <source>
        <strain evidence="3 4">AU19157</strain>
    </source>
</reference>
<dbReference type="PROSITE" id="PS50995">
    <property type="entry name" value="HTH_MARR_2"/>
    <property type="match status" value="1"/>
</dbReference>
<dbReference type="EMBL" id="CP021108">
    <property type="protein sequence ID" value="ARP81599.1"/>
    <property type="molecule type" value="Genomic_DNA"/>
</dbReference>
<dbReference type="InterPro" id="IPR036390">
    <property type="entry name" value="WH_DNA-bd_sf"/>
</dbReference>
<dbReference type="InterPro" id="IPR039422">
    <property type="entry name" value="MarR/SlyA-like"/>
</dbReference>
<feature type="region of interest" description="Disordered" evidence="1">
    <location>
        <begin position="1"/>
        <end position="25"/>
    </location>
</feature>
<dbReference type="GO" id="GO:0006950">
    <property type="term" value="P:response to stress"/>
    <property type="evidence" value="ECO:0007669"/>
    <property type="project" value="TreeGrafter"/>
</dbReference>
<keyword evidence="4" id="KW-1185">Reference proteome</keyword>
<dbReference type="KEGG" id="bgv:CAL12_12810"/>
<evidence type="ECO:0000259" key="2">
    <source>
        <dbReference type="PROSITE" id="PS50995"/>
    </source>
</evidence>
<dbReference type="Gene3D" id="1.10.10.10">
    <property type="entry name" value="Winged helix-like DNA-binding domain superfamily/Winged helix DNA-binding domain"/>
    <property type="match status" value="1"/>
</dbReference>
<dbReference type="InterPro" id="IPR000835">
    <property type="entry name" value="HTH_MarR-typ"/>
</dbReference>
<dbReference type="PANTHER" id="PTHR33164:SF95">
    <property type="entry name" value="TRANSCRIPTIONAL REGULATOR"/>
    <property type="match status" value="1"/>
</dbReference>
<gene>
    <name evidence="3" type="ORF">CAL12_12810</name>
</gene>
<evidence type="ECO:0000313" key="3">
    <source>
        <dbReference type="EMBL" id="ARP81599.1"/>
    </source>
</evidence>
<feature type="domain" description="HTH marR-type" evidence="2">
    <location>
        <begin position="43"/>
        <end position="172"/>
    </location>
</feature>
<dbReference type="InterPro" id="IPR036388">
    <property type="entry name" value="WH-like_DNA-bd_sf"/>
</dbReference>
<organism evidence="3 4">
    <name type="scientific">Bordetella genomosp. 8</name>
    <dbReference type="NCBI Taxonomy" id="1416806"/>
    <lineage>
        <taxon>Bacteria</taxon>
        <taxon>Pseudomonadati</taxon>
        <taxon>Pseudomonadota</taxon>
        <taxon>Betaproteobacteria</taxon>
        <taxon>Burkholderiales</taxon>
        <taxon>Alcaligenaceae</taxon>
        <taxon>Bordetella</taxon>
    </lineage>
</organism>
<dbReference type="STRING" id="1416806.CAL12_12810"/>
<dbReference type="GO" id="GO:0003700">
    <property type="term" value="F:DNA-binding transcription factor activity"/>
    <property type="evidence" value="ECO:0007669"/>
    <property type="project" value="InterPro"/>
</dbReference>
<name>A0A1W6YKV3_9BORD</name>
<evidence type="ECO:0000256" key="1">
    <source>
        <dbReference type="SAM" id="MobiDB-lite"/>
    </source>
</evidence>
<proteinExistence type="predicted"/>
<dbReference type="SUPFAM" id="SSF46785">
    <property type="entry name" value="Winged helix' DNA-binding domain"/>
    <property type="match status" value="1"/>
</dbReference>
<dbReference type="Proteomes" id="UP000194151">
    <property type="component" value="Chromosome"/>
</dbReference>
<dbReference type="PRINTS" id="PR00598">
    <property type="entry name" value="HTHMARR"/>
</dbReference>